<feature type="domain" description="Gfo/Idh/MocA-like oxidoreductase N-terminal" evidence="2">
    <location>
        <begin position="7"/>
        <end position="127"/>
    </location>
</feature>
<dbReference type="AlphaFoldDB" id="A0A4R1B1B5"/>
<evidence type="ECO:0000259" key="3">
    <source>
        <dbReference type="Pfam" id="PF02894"/>
    </source>
</evidence>
<dbReference type="InterPro" id="IPR000683">
    <property type="entry name" value="Gfo/Idh/MocA-like_OxRdtase_N"/>
</dbReference>
<dbReference type="InterPro" id="IPR036291">
    <property type="entry name" value="NAD(P)-bd_dom_sf"/>
</dbReference>
<evidence type="ECO:0000259" key="2">
    <source>
        <dbReference type="Pfam" id="PF01408"/>
    </source>
</evidence>
<dbReference type="EMBL" id="SJTH01000006">
    <property type="protein sequence ID" value="TCJ04985.1"/>
    <property type="molecule type" value="Genomic_DNA"/>
</dbReference>
<dbReference type="Gene3D" id="3.40.50.720">
    <property type="entry name" value="NAD(P)-binding Rossmann-like Domain"/>
    <property type="match status" value="1"/>
</dbReference>
<dbReference type="GO" id="GO:0000166">
    <property type="term" value="F:nucleotide binding"/>
    <property type="evidence" value="ECO:0007669"/>
    <property type="project" value="InterPro"/>
</dbReference>
<dbReference type="InterPro" id="IPR004104">
    <property type="entry name" value="Gfo/Idh/MocA-like_OxRdtase_C"/>
</dbReference>
<proteinExistence type="inferred from homology"/>
<dbReference type="SUPFAM" id="SSF55347">
    <property type="entry name" value="Glyceraldehyde-3-phosphate dehydrogenase-like, C-terminal domain"/>
    <property type="match status" value="1"/>
</dbReference>
<keyword evidence="5" id="KW-1185">Reference proteome</keyword>
<name>A0A4R1B1B5_9BACI</name>
<dbReference type="PANTHER" id="PTHR43377:SF2">
    <property type="entry name" value="BINDING ROSSMANN FOLD OXIDOREDUCTASE, PUTATIVE (AFU_ORTHOLOGUE AFUA_4G00560)-RELATED"/>
    <property type="match status" value="1"/>
</dbReference>
<dbReference type="STRING" id="1742358.GCA_001439605_00470"/>
<dbReference type="Pfam" id="PF01408">
    <property type="entry name" value="GFO_IDH_MocA"/>
    <property type="match status" value="1"/>
</dbReference>
<dbReference type="Pfam" id="PF02894">
    <property type="entry name" value="GFO_IDH_MocA_C"/>
    <property type="match status" value="1"/>
</dbReference>
<reference evidence="4 5" key="1">
    <citation type="submission" date="2019-03" db="EMBL/GenBank/DDBJ databases">
        <authorList>
            <person name="Jensen L."/>
            <person name="Storgaard J."/>
            <person name="Sulaj E."/>
            <person name="Schramm A."/>
            <person name="Marshall I.P.G."/>
        </authorList>
    </citation>
    <scope>NUCLEOTIDE SEQUENCE [LARGE SCALE GENOMIC DNA]</scope>
    <source>
        <strain evidence="4 5">2017H2G3</strain>
    </source>
</reference>
<dbReference type="OrthoDB" id="9781031at2"/>
<sequence>MKPLTAIIIGAGDRGVRAYAPFAQNYPNELKIIGVAEPNMERRTKLQQTHNISKEFCFESWEEVFNQERKVADIAIICTLDRNHFKPTMKALEQGYHVLLEKPMSPDPLECIAMEQAAKKYNRKLTICHVLRYTEFWATIKKVISSGEIGEVVSLQLNENVEVMHMSHSFVRGNWNNKEKSSPMILQKSCHDMDIISFVIGKECKRVSSYGSLMHFREENAPIGAPKRCLDGCPVEHECPYHAGRYYLGEGKGWAKKFTEDYTNEGIIKALNETPYGKCVYRSDNNVVDHQVVNMEFEGGATATFSMCGFTREQTRIVQIMGTKGEIRGNMEENKLSIFDFLTKHETIIKFDNPIGGHGGGDNGIMRTFLREVRNGSKEGDVSSASASVRSHLMAFAAEESRLKQGQSINIDDYYASLAADSTSYVN</sequence>
<organism evidence="4 5">
    <name type="scientific">Cytobacillus praedii</name>
    <dbReference type="NCBI Taxonomy" id="1742358"/>
    <lineage>
        <taxon>Bacteria</taxon>
        <taxon>Bacillati</taxon>
        <taxon>Bacillota</taxon>
        <taxon>Bacilli</taxon>
        <taxon>Bacillales</taxon>
        <taxon>Bacillaceae</taxon>
        <taxon>Cytobacillus</taxon>
    </lineage>
</organism>
<evidence type="ECO:0000313" key="5">
    <source>
        <dbReference type="Proteomes" id="UP000293846"/>
    </source>
</evidence>
<dbReference type="Gene3D" id="3.30.360.10">
    <property type="entry name" value="Dihydrodipicolinate Reductase, domain 2"/>
    <property type="match status" value="1"/>
</dbReference>
<evidence type="ECO:0000313" key="4">
    <source>
        <dbReference type="EMBL" id="TCJ04985.1"/>
    </source>
</evidence>
<accession>A0A4R1B1B5</accession>
<gene>
    <name evidence="4" type="ORF">E0Y62_07135</name>
</gene>
<dbReference type="InterPro" id="IPR051450">
    <property type="entry name" value="Gfo/Idh/MocA_Oxidoreductases"/>
</dbReference>
<protein>
    <submittedName>
        <fullName evidence="4">Gfo/Idh/MocA family oxidoreductase</fullName>
    </submittedName>
</protein>
<evidence type="ECO:0000256" key="1">
    <source>
        <dbReference type="ARBA" id="ARBA00010928"/>
    </source>
</evidence>
<feature type="domain" description="Gfo/Idh/MocA-like oxidoreductase C-terminal" evidence="3">
    <location>
        <begin position="141"/>
        <end position="376"/>
    </location>
</feature>
<dbReference type="PANTHER" id="PTHR43377">
    <property type="entry name" value="BILIVERDIN REDUCTASE A"/>
    <property type="match status" value="1"/>
</dbReference>
<dbReference type="Proteomes" id="UP000293846">
    <property type="component" value="Unassembled WGS sequence"/>
</dbReference>
<dbReference type="SUPFAM" id="SSF51735">
    <property type="entry name" value="NAD(P)-binding Rossmann-fold domains"/>
    <property type="match status" value="1"/>
</dbReference>
<dbReference type="RefSeq" id="WP_057767709.1">
    <property type="nucleotide sequence ID" value="NZ_CP183326.1"/>
</dbReference>
<comment type="similarity">
    <text evidence="1">Belongs to the Gfo/Idh/MocA family.</text>
</comment>
<comment type="caution">
    <text evidence="4">The sequence shown here is derived from an EMBL/GenBank/DDBJ whole genome shotgun (WGS) entry which is preliminary data.</text>
</comment>